<comment type="caution">
    <text evidence="2">The sequence shown here is derived from an EMBL/GenBank/DDBJ whole genome shotgun (WGS) entry which is preliminary data.</text>
</comment>
<name>A0ABS3HC65_9ENTE</name>
<dbReference type="Gene3D" id="1.10.10.2910">
    <property type="match status" value="1"/>
</dbReference>
<dbReference type="Proteomes" id="UP000664495">
    <property type="component" value="Unassembled WGS sequence"/>
</dbReference>
<evidence type="ECO:0000313" key="2">
    <source>
        <dbReference type="EMBL" id="MBO0450788.1"/>
    </source>
</evidence>
<keyword evidence="3" id="KW-1185">Reference proteome</keyword>
<gene>
    <name evidence="2" type="ORF">JZO85_00815</name>
</gene>
<protein>
    <submittedName>
        <fullName evidence="2">ImmA/IrrE family metallo-endopeptidase</fullName>
    </submittedName>
</protein>
<sequence length="146" mass="17324">MRYYYYENIRQLIRTLHRNYSTFDPFAIADYFGIEYKFIETSDAFHGETSYILGKPLLLINAKYIDSPYRFVVMAHELYHAIEHPGLVSYYTSGVSQKNKLEYEANKFTAALLLNFYTERTGNSPMYLEDLKNEFGIGDEFDEFYF</sequence>
<dbReference type="RefSeq" id="WP_207106600.1">
    <property type="nucleotide sequence ID" value="NZ_JAFLVR010000001.1"/>
</dbReference>
<reference evidence="2 3" key="1">
    <citation type="submission" date="2021-03" db="EMBL/GenBank/DDBJ databases">
        <title>Enterococcal diversity collection.</title>
        <authorList>
            <person name="Gilmore M.S."/>
            <person name="Schwartzman J."/>
            <person name="Van Tyne D."/>
            <person name="Martin M."/>
            <person name="Earl A.M."/>
            <person name="Manson A.L."/>
            <person name="Straub T."/>
            <person name="Salamzade R."/>
            <person name="Saavedra J."/>
            <person name="Lebreton F."/>
            <person name="Prichula J."/>
            <person name="Schaufler K."/>
            <person name="Gaca A."/>
            <person name="Sgardioli B."/>
            <person name="Wagenaar J."/>
            <person name="Strong T."/>
        </authorList>
    </citation>
    <scope>NUCLEOTIDE SEQUENCE [LARGE SCALE GENOMIC DNA]</scope>
    <source>
        <strain evidence="2 3">MJM16</strain>
    </source>
</reference>
<feature type="domain" description="IrrE N-terminal-like" evidence="1">
    <location>
        <begin position="47"/>
        <end position="137"/>
    </location>
</feature>
<organism evidence="2 3">
    <name type="scientific">Candidatus Enterococcus murrayae</name>
    <dbReference type="NCBI Taxonomy" id="2815321"/>
    <lineage>
        <taxon>Bacteria</taxon>
        <taxon>Bacillati</taxon>
        <taxon>Bacillota</taxon>
        <taxon>Bacilli</taxon>
        <taxon>Lactobacillales</taxon>
        <taxon>Enterococcaceae</taxon>
        <taxon>Enterococcus</taxon>
    </lineage>
</organism>
<dbReference type="Pfam" id="PF06114">
    <property type="entry name" value="Peptidase_M78"/>
    <property type="match status" value="1"/>
</dbReference>
<dbReference type="InterPro" id="IPR010359">
    <property type="entry name" value="IrrE_HExxH"/>
</dbReference>
<accession>A0ABS3HC65</accession>
<dbReference type="EMBL" id="JAFLVR010000001">
    <property type="protein sequence ID" value="MBO0450788.1"/>
    <property type="molecule type" value="Genomic_DNA"/>
</dbReference>
<evidence type="ECO:0000259" key="1">
    <source>
        <dbReference type="Pfam" id="PF06114"/>
    </source>
</evidence>
<evidence type="ECO:0000313" key="3">
    <source>
        <dbReference type="Proteomes" id="UP000664495"/>
    </source>
</evidence>
<proteinExistence type="predicted"/>